<evidence type="ECO:0000313" key="1">
    <source>
        <dbReference type="EMBL" id="CAG9938587.1"/>
    </source>
</evidence>
<name>A0ACA9TCH1_BIOOC</name>
<accession>A0ACA9TCH1</accession>
<sequence length="390" mass="43113">MRPLRHLGRRSILPPHSRFTTPLIPSRQFSESAAANPSNKTQIYVSRSHDPLTNLSLEHRLLQTSHPDSTVLLLYTNRPCVVVGRNQNPWLEVNQARLGAQSHIQLVRRRSGGGTVFHDEGNVNFSVICPPKAFHRDTHAEMVVRALAALGEGRARVNERHDIVVDRDEGRTFKVSGSAYKLTRLRSLHHGTCLLRSPGLARISGLLRSPGEAFIKAQGVDSVRSPVANVGVEPAAFVDAVVAEFRSMHGGQAVEVDEFGEEVLEVEKVREGYEEMRERAWVYGQTPRFVLSTEATEDDPRERPAVPFEVSLGFTLMLLTVSQSKLYIEAKRGIVNKLTLNGTSLDSPSIVGASIWEISDWTTRLRDAGAGVDDVREVGAWLNGVLATQP</sequence>
<proteinExistence type="predicted"/>
<protein>
    <submittedName>
        <fullName evidence="1">Uncharacterized protein</fullName>
    </submittedName>
</protein>
<reference evidence="1" key="2">
    <citation type="submission" date="2021-10" db="EMBL/GenBank/DDBJ databases">
        <authorList>
            <person name="Piombo E."/>
        </authorList>
    </citation>
    <scope>NUCLEOTIDE SEQUENCE</scope>
</reference>
<evidence type="ECO:0000313" key="2">
    <source>
        <dbReference type="Proteomes" id="UP000836387"/>
    </source>
</evidence>
<keyword evidence="2" id="KW-1185">Reference proteome</keyword>
<comment type="caution">
    <text evidence="1">The sequence shown here is derived from an EMBL/GenBank/DDBJ whole genome shotgun (WGS) entry which is preliminary data.</text>
</comment>
<dbReference type="Proteomes" id="UP000836387">
    <property type="component" value="Unassembled WGS sequence"/>
</dbReference>
<reference evidence="1" key="1">
    <citation type="submission" date="2020-04" db="EMBL/GenBank/DDBJ databases">
        <authorList>
            <person name="Broberg M."/>
        </authorList>
    </citation>
    <scope>NUCLEOTIDE SEQUENCE</scope>
</reference>
<dbReference type="EMBL" id="CADEHS020000003">
    <property type="protein sequence ID" value="CAG9938587.1"/>
    <property type="molecule type" value="Genomic_DNA"/>
</dbReference>
<organism evidence="1 2">
    <name type="scientific">Clonostachys rosea f. rosea IK726</name>
    <dbReference type="NCBI Taxonomy" id="1349383"/>
    <lineage>
        <taxon>Eukaryota</taxon>
        <taxon>Fungi</taxon>
        <taxon>Dikarya</taxon>
        <taxon>Ascomycota</taxon>
        <taxon>Pezizomycotina</taxon>
        <taxon>Sordariomycetes</taxon>
        <taxon>Hypocreomycetidae</taxon>
        <taxon>Hypocreales</taxon>
        <taxon>Bionectriaceae</taxon>
        <taxon>Clonostachys</taxon>
    </lineage>
</organism>
<gene>
    <name evidence="1" type="ORF">CRV2_00007014</name>
</gene>